<dbReference type="Pfam" id="PF01753">
    <property type="entry name" value="zf-MYND"/>
    <property type="match status" value="1"/>
</dbReference>
<dbReference type="Gene3D" id="6.10.140.2220">
    <property type="match status" value="1"/>
</dbReference>
<dbReference type="InterPro" id="IPR002893">
    <property type="entry name" value="Znf_MYND"/>
</dbReference>
<accession>A0A2H3E4C8</accession>
<proteinExistence type="predicted"/>
<evidence type="ECO:0000256" key="1">
    <source>
        <dbReference type="ARBA" id="ARBA00022723"/>
    </source>
</evidence>
<dbReference type="InParanoid" id="A0A2H3E4C8"/>
<organism evidence="6 7">
    <name type="scientific">Armillaria gallica</name>
    <name type="common">Bulbous honey fungus</name>
    <name type="synonym">Armillaria bulbosa</name>
    <dbReference type="NCBI Taxonomy" id="47427"/>
    <lineage>
        <taxon>Eukaryota</taxon>
        <taxon>Fungi</taxon>
        <taxon>Dikarya</taxon>
        <taxon>Basidiomycota</taxon>
        <taxon>Agaricomycotina</taxon>
        <taxon>Agaricomycetes</taxon>
        <taxon>Agaricomycetidae</taxon>
        <taxon>Agaricales</taxon>
        <taxon>Marasmiineae</taxon>
        <taxon>Physalacriaceae</taxon>
        <taxon>Armillaria</taxon>
    </lineage>
</organism>
<protein>
    <recommendedName>
        <fullName evidence="5">MYND-type domain-containing protein</fullName>
    </recommendedName>
</protein>
<dbReference type="GO" id="GO:0008270">
    <property type="term" value="F:zinc ion binding"/>
    <property type="evidence" value="ECO:0007669"/>
    <property type="project" value="UniProtKB-KW"/>
</dbReference>
<feature type="domain" description="MYND-type" evidence="5">
    <location>
        <begin position="12"/>
        <end position="57"/>
    </location>
</feature>
<keyword evidence="3" id="KW-0862">Zinc</keyword>
<evidence type="ECO:0000259" key="5">
    <source>
        <dbReference type="PROSITE" id="PS50865"/>
    </source>
</evidence>
<keyword evidence="1" id="KW-0479">Metal-binding</keyword>
<dbReference type="Proteomes" id="UP000217790">
    <property type="component" value="Unassembled WGS sequence"/>
</dbReference>
<dbReference type="OrthoDB" id="3069944at2759"/>
<name>A0A2H3E4C8_ARMGA</name>
<dbReference type="AlphaFoldDB" id="A0A2H3E4C8"/>
<gene>
    <name evidence="6" type="ORF">ARMGADRAFT_1079218</name>
</gene>
<evidence type="ECO:0000256" key="4">
    <source>
        <dbReference type="PROSITE-ProRule" id="PRU00134"/>
    </source>
</evidence>
<evidence type="ECO:0000256" key="2">
    <source>
        <dbReference type="ARBA" id="ARBA00022771"/>
    </source>
</evidence>
<evidence type="ECO:0000256" key="3">
    <source>
        <dbReference type="ARBA" id="ARBA00022833"/>
    </source>
</evidence>
<dbReference type="STRING" id="47427.A0A2H3E4C8"/>
<dbReference type="EMBL" id="KZ293654">
    <property type="protein sequence ID" value="PBK94536.1"/>
    <property type="molecule type" value="Genomic_DNA"/>
</dbReference>
<dbReference type="SUPFAM" id="SSF144232">
    <property type="entry name" value="HIT/MYND zinc finger-like"/>
    <property type="match status" value="1"/>
</dbReference>
<keyword evidence="7" id="KW-1185">Reference proteome</keyword>
<dbReference type="PROSITE" id="PS50865">
    <property type="entry name" value="ZF_MYND_2"/>
    <property type="match status" value="1"/>
</dbReference>
<evidence type="ECO:0000313" key="7">
    <source>
        <dbReference type="Proteomes" id="UP000217790"/>
    </source>
</evidence>
<evidence type="ECO:0000313" key="6">
    <source>
        <dbReference type="EMBL" id="PBK94536.1"/>
    </source>
</evidence>
<reference evidence="7" key="1">
    <citation type="journal article" date="2017" name="Nat. Ecol. Evol.">
        <title>Genome expansion and lineage-specific genetic innovations in the forest pathogenic fungi Armillaria.</title>
        <authorList>
            <person name="Sipos G."/>
            <person name="Prasanna A.N."/>
            <person name="Walter M.C."/>
            <person name="O'Connor E."/>
            <person name="Balint B."/>
            <person name="Krizsan K."/>
            <person name="Kiss B."/>
            <person name="Hess J."/>
            <person name="Varga T."/>
            <person name="Slot J."/>
            <person name="Riley R."/>
            <person name="Boka B."/>
            <person name="Rigling D."/>
            <person name="Barry K."/>
            <person name="Lee J."/>
            <person name="Mihaltcheva S."/>
            <person name="LaButti K."/>
            <person name="Lipzen A."/>
            <person name="Waldron R."/>
            <person name="Moloney N.M."/>
            <person name="Sperisen C."/>
            <person name="Kredics L."/>
            <person name="Vagvoelgyi C."/>
            <person name="Patrignani A."/>
            <person name="Fitzpatrick D."/>
            <person name="Nagy I."/>
            <person name="Doyle S."/>
            <person name="Anderson J.B."/>
            <person name="Grigoriev I.V."/>
            <person name="Gueldener U."/>
            <person name="Muensterkoetter M."/>
            <person name="Nagy L.G."/>
        </authorList>
    </citation>
    <scope>NUCLEOTIDE SEQUENCE [LARGE SCALE GENOMIC DNA]</scope>
    <source>
        <strain evidence="7">Ar21-2</strain>
    </source>
</reference>
<sequence>MEENKCRFICENQQCPVKENRPRTSSRRCGGCLNVMYCSPECQKIDWKATPGHRLSCLENQSRRKDGKPYGISRIELEFCFAKCRDDIRAHLNLIRALKTQDLNEQAENPDLVATTIVMSYCGPGKGVRMLRKDIQTCAALVGEDKWLSVKKAGEDVIIVMEIPRAGDQSHYAFPLSESGITL</sequence>
<keyword evidence="2 4" id="KW-0863">Zinc-finger</keyword>